<feature type="region of interest" description="Disordered" evidence="4">
    <location>
        <begin position="289"/>
        <end position="329"/>
    </location>
</feature>
<accession>A0ABQ4I321</accession>
<protein>
    <recommendedName>
        <fullName evidence="7">HAD family hydrolase</fullName>
    </recommendedName>
</protein>
<proteinExistence type="predicted"/>
<dbReference type="RefSeq" id="WP_204013524.1">
    <property type="nucleotide sequence ID" value="NZ_BOOZ01000048.1"/>
</dbReference>
<dbReference type="Gene3D" id="1.20.120.710">
    <property type="entry name" value="Haloacid dehalogenase hydrolase-like domain"/>
    <property type="match status" value="1"/>
</dbReference>
<dbReference type="InterPro" id="IPR023214">
    <property type="entry name" value="HAD_sf"/>
</dbReference>
<name>A0ABQ4I321_9ACTN</name>
<dbReference type="InterPro" id="IPR036412">
    <property type="entry name" value="HAD-like_sf"/>
</dbReference>
<dbReference type="Gene3D" id="3.40.50.1000">
    <property type="entry name" value="HAD superfamily/HAD-like"/>
    <property type="match status" value="1"/>
</dbReference>
<evidence type="ECO:0000256" key="2">
    <source>
        <dbReference type="ARBA" id="ARBA00022801"/>
    </source>
</evidence>
<keyword evidence="6" id="KW-1185">Reference proteome</keyword>
<dbReference type="SUPFAM" id="SSF56784">
    <property type="entry name" value="HAD-like"/>
    <property type="match status" value="1"/>
</dbReference>
<evidence type="ECO:0000313" key="5">
    <source>
        <dbReference type="EMBL" id="GIJ12266.1"/>
    </source>
</evidence>
<comment type="cofactor">
    <cofactor evidence="1">
        <name>Mg(2+)</name>
        <dbReference type="ChEBI" id="CHEBI:18420"/>
    </cofactor>
</comment>
<evidence type="ECO:0000256" key="4">
    <source>
        <dbReference type="SAM" id="MobiDB-lite"/>
    </source>
</evidence>
<evidence type="ECO:0000256" key="1">
    <source>
        <dbReference type="ARBA" id="ARBA00001946"/>
    </source>
</evidence>
<comment type="caution">
    <text evidence="5">The sequence shown here is derived from an EMBL/GenBank/DDBJ whole genome shotgun (WGS) entry which is preliminary data.</text>
</comment>
<dbReference type="NCBIfam" id="TIGR01549">
    <property type="entry name" value="HAD-SF-IA-v1"/>
    <property type="match status" value="1"/>
</dbReference>
<dbReference type="Pfam" id="PF00702">
    <property type="entry name" value="Hydrolase"/>
    <property type="match status" value="1"/>
</dbReference>
<dbReference type="SFLD" id="SFLDG01129">
    <property type="entry name" value="C1.5:_HAD__Beta-PGM__Phosphata"/>
    <property type="match status" value="1"/>
</dbReference>
<evidence type="ECO:0000256" key="3">
    <source>
        <dbReference type="ARBA" id="ARBA00022842"/>
    </source>
</evidence>
<dbReference type="Proteomes" id="UP000647017">
    <property type="component" value="Unassembled WGS sequence"/>
</dbReference>
<dbReference type="PANTHER" id="PTHR46470:SF3">
    <property type="entry name" value="N-ACYLNEURAMINATE-9-PHOSPHATASE"/>
    <property type="match status" value="1"/>
</dbReference>
<evidence type="ECO:0000313" key="6">
    <source>
        <dbReference type="Proteomes" id="UP000647017"/>
    </source>
</evidence>
<dbReference type="InterPro" id="IPR051400">
    <property type="entry name" value="HAD-like_hydrolase"/>
</dbReference>
<organism evidence="5 6">
    <name type="scientific">Micromonospora andamanensis</name>
    <dbReference type="NCBI Taxonomy" id="1287068"/>
    <lineage>
        <taxon>Bacteria</taxon>
        <taxon>Bacillati</taxon>
        <taxon>Actinomycetota</taxon>
        <taxon>Actinomycetes</taxon>
        <taxon>Micromonosporales</taxon>
        <taxon>Micromonosporaceae</taxon>
        <taxon>Micromonospora</taxon>
    </lineage>
</organism>
<keyword evidence="2" id="KW-0378">Hydrolase</keyword>
<gene>
    <name evidence="5" type="ORF">Van01_54800</name>
</gene>
<dbReference type="SFLD" id="SFLDS00003">
    <property type="entry name" value="Haloacid_Dehalogenase"/>
    <property type="match status" value="1"/>
</dbReference>
<sequence length="654" mass="70500">MTPTLATRACRPFTPTHDLGRSTDTLPVLADYLRTRLGSPPLRPPVAVSFDVDDTLVDTSTSLAHGVRAGSQLAAQLSSQVDPDELTAAYYQAFGTFWTHPADTGTHSLQDLRRRFWDTALRSIGVTLDSTDLDRLAHTCAATQLAKIEPDPDLHHLIRTLADRVPLAACSNGPRASIQQKLSRAGLTQFVTAVICASDSGIAKPHAAAFHACSRALNVHPTRCLHIGDNWRTDIQGAQTAGLIPIWISHQPTEIPPHPATVPRYPTVTHAIGDLLHLLPPTSRTTWPTDNACLSSSQPPPITATENNDEEHPVTPLRTPASPGRPRTSRTVRLTAALVSLTIAMTPVLTYPIHTGPHQRTADATQIPAGWDAASDRGDIAAPSPMPPTPTPAPWVPAGPVLTRLASSLSTAPADTTSGRYQYVERRTWYRNITGPPGPAGWPQRIRVDQLWRTDDAANGRQVSTRISTTGCTPDGPDHSWTGQSGGDRFDQPPPTRGADLRSHLLITAGPDRDRPGHLIGGVAMLYERHALTRPVRAALLRLLAEQPGLVVQTGVTDRVGRTGVDLALPYTDRSGVARRDVLTIDPNTGQLLAAFTTITGPVPPSDPRMEPHARDAIAAEADGYRLYTDSRRTPDTRTPPAGCQHPVPKRQPT</sequence>
<evidence type="ECO:0008006" key="7">
    <source>
        <dbReference type="Google" id="ProtNLM"/>
    </source>
</evidence>
<feature type="region of interest" description="Disordered" evidence="4">
    <location>
        <begin position="621"/>
        <end position="654"/>
    </location>
</feature>
<dbReference type="EMBL" id="BOOZ01000048">
    <property type="protein sequence ID" value="GIJ12266.1"/>
    <property type="molecule type" value="Genomic_DNA"/>
</dbReference>
<dbReference type="InterPro" id="IPR006439">
    <property type="entry name" value="HAD-SF_hydro_IA"/>
</dbReference>
<keyword evidence="3" id="KW-0460">Magnesium</keyword>
<reference evidence="5 6" key="1">
    <citation type="submission" date="2021-01" db="EMBL/GenBank/DDBJ databases">
        <title>Whole genome shotgun sequence of Verrucosispora andamanensis NBRC 109075.</title>
        <authorList>
            <person name="Komaki H."/>
            <person name="Tamura T."/>
        </authorList>
    </citation>
    <scope>NUCLEOTIDE SEQUENCE [LARGE SCALE GENOMIC DNA]</scope>
    <source>
        <strain evidence="5 6">NBRC 109075</strain>
    </source>
</reference>
<feature type="region of interest" description="Disordered" evidence="4">
    <location>
        <begin position="457"/>
        <end position="493"/>
    </location>
</feature>
<feature type="compositionally biased region" description="Polar residues" evidence="4">
    <location>
        <begin position="461"/>
        <end position="472"/>
    </location>
</feature>
<dbReference type="PANTHER" id="PTHR46470">
    <property type="entry name" value="N-ACYLNEURAMINATE-9-PHOSPHATASE"/>
    <property type="match status" value="1"/>
</dbReference>